<accession>A0A6B2LIR2</accession>
<dbReference type="InterPro" id="IPR004046">
    <property type="entry name" value="GST_C"/>
</dbReference>
<reference evidence="3" key="1">
    <citation type="journal article" date="2020" name="J. Eukaryot. Microbiol.">
        <title>De novo Sequencing, Assembly and Annotation of the Transcriptome for the Free-Living Testate Amoeba Arcella intermedia.</title>
        <authorList>
            <person name="Ribeiro G.M."/>
            <person name="Porfirio-Sousa A.L."/>
            <person name="Maurer-Alcala X.X."/>
            <person name="Katz L.A."/>
            <person name="Lahr D.J.G."/>
        </authorList>
    </citation>
    <scope>NUCLEOTIDE SEQUENCE</scope>
</reference>
<dbReference type="InterPro" id="IPR050213">
    <property type="entry name" value="GST_superfamily"/>
</dbReference>
<feature type="domain" description="GST C-terminal" evidence="2">
    <location>
        <begin position="86"/>
        <end position="205"/>
    </location>
</feature>
<dbReference type="GO" id="GO:0004364">
    <property type="term" value="F:glutathione transferase activity"/>
    <property type="evidence" value="ECO:0007669"/>
    <property type="project" value="TreeGrafter"/>
</dbReference>
<protein>
    <recommendedName>
        <fullName evidence="4">Glutathione transferase</fullName>
    </recommendedName>
</protein>
<evidence type="ECO:0008006" key="4">
    <source>
        <dbReference type="Google" id="ProtNLM"/>
    </source>
</evidence>
<evidence type="ECO:0000259" key="2">
    <source>
        <dbReference type="PROSITE" id="PS50405"/>
    </source>
</evidence>
<dbReference type="InterPro" id="IPR036249">
    <property type="entry name" value="Thioredoxin-like_sf"/>
</dbReference>
<dbReference type="EMBL" id="GIBP01007732">
    <property type="protein sequence ID" value="NDV36701.1"/>
    <property type="molecule type" value="Transcribed_RNA"/>
</dbReference>
<proteinExistence type="predicted"/>
<organism evidence="3">
    <name type="scientific">Arcella intermedia</name>
    <dbReference type="NCBI Taxonomy" id="1963864"/>
    <lineage>
        <taxon>Eukaryota</taxon>
        <taxon>Amoebozoa</taxon>
        <taxon>Tubulinea</taxon>
        <taxon>Elardia</taxon>
        <taxon>Arcellinida</taxon>
        <taxon>Sphaerothecina</taxon>
        <taxon>Arcellidae</taxon>
        <taxon>Arcella</taxon>
    </lineage>
</organism>
<sequence length="210" mass="23763">MTYFSSRGLAEPIRLILAYAGVDYEAVHLGAYNRQDQPEPFKQLVASGVLPFDMVPMWREPGGLQVTQSAAVIRHLARVHNLCGDNEQQRTRIEELVEGFSDTRSGIQAAAAQPDKAAARQDVETKVLPKWLGYYEKILKTQNSKVLVGDRVSYADILLYYFIENVTEQKLFKLDEYPFLTALFKEIGAHPGIAAHTQNPNRYPVQYVFN</sequence>
<dbReference type="SUPFAM" id="SSF47616">
    <property type="entry name" value="GST C-terminal domain-like"/>
    <property type="match status" value="1"/>
</dbReference>
<dbReference type="AlphaFoldDB" id="A0A6B2LIR2"/>
<name>A0A6B2LIR2_9EUKA</name>
<dbReference type="PROSITE" id="PS50405">
    <property type="entry name" value="GST_CTER"/>
    <property type="match status" value="1"/>
</dbReference>
<dbReference type="InterPro" id="IPR036282">
    <property type="entry name" value="Glutathione-S-Trfase_C_sf"/>
</dbReference>
<dbReference type="PANTHER" id="PTHR11571">
    <property type="entry name" value="GLUTATHIONE S-TRANSFERASE"/>
    <property type="match status" value="1"/>
</dbReference>
<evidence type="ECO:0000259" key="1">
    <source>
        <dbReference type="PROSITE" id="PS50404"/>
    </source>
</evidence>
<dbReference type="CDD" id="cd03039">
    <property type="entry name" value="GST_N_Sigma_like"/>
    <property type="match status" value="1"/>
</dbReference>
<dbReference type="CDD" id="cd03192">
    <property type="entry name" value="GST_C_Sigma_like"/>
    <property type="match status" value="1"/>
</dbReference>
<dbReference type="InterPro" id="IPR040079">
    <property type="entry name" value="Glutathione_S-Trfase"/>
</dbReference>
<dbReference type="GO" id="GO:0006749">
    <property type="term" value="P:glutathione metabolic process"/>
    <property type="evidence" value="ECO:0007669"/>
    <property type="project" value="TreeGrafter"/>
</dbReference>
<evidence type="ECO:0000313" key="3">
    <source>
        <dbReference type="EMBL" id="NDV36701.1"/>
    </source>
</evidence>
<dbReference type="PROSITE" id="PS50404">
    <property type="entry name" value="GST_NTER"/>
    <property type="match status" value="1"/>
</dbReference>
<dbReference type="Pfam" id="PF14497">
    <property type="entry name" value="GST_C_3"/>
    <property type="match status" value="1"/>
</dbReference>
<feature type="domain" description="GST N-terminal" evidence="1">
    <location>
        <begin position="1"/>
        <end position="84"/>
    </location>
</feature>
<dbReference type="InterPro" id="IPR004045">
    <property type="entry name" value="Glutathione_S-Trfase_N"/>
</dbReference>
<dbReference type="Gene3D" id="1.20.1050.130">
    <property type="match status" value="1"/>
</dbReference>
<dbReference type="Pfam" id="PF02798">
    <property type="entry name" value="GST_N"/>
    <property type="match status" value="1"/>
</dbReference>
<dbReference type="SFLD" id="SFLDS00019">
    <property type="entry name" value="Glutathione_Transferase_(cytos"/>
    <property type="match status" value="1"/>
</dbReference>
<dbReference type="SUPFAM" id="SSF52833">
    <property type="entry name" value="Thioredoxin-like"/>
    <property type="match status" value="1"/>
</dbReference>
<dbReference type="InterPro" id="IPR010987">
    <property type="entry name" value="Glutathione-S-Trfase_C-like"/>
</dbReference>